<dbReference type="AlphaFoldDB" id="K5W6H0"/>
<dbReference type="PANTHER" id="PTHR48045:SF34">
    <property type="entry name" value="ISOFLAVONE 7-O-GLUCOSYLTRANSFERASE 1-LIKE"/>
    <property type="match status" value="1"/>
</dbReference>
<sequence>MATLQHRPHILIAVYMGWGHVRPMCALATRLVKLRSVIITFLTSCQMYDKVTKEILCNFEDGEDALQSRIRVAGLVAHEHDMFEQEIIGKSFEQRLQRILAAESAFCSTKQRDIPALSPPHALIIDMFAYHFFQIARKQSGTVKILVSLPPPILCMSFLSGPFGSDTHGELDRRVQAHMRKTGQIFIEAAGAVTFPLNNEVVQIPGLPPMYDYEKSPQEPVIKVATIGHLHVTAASLVHECDGVISCSMACIEPQEILLAFFDFLALNSRKMYVLGILLPERKRLDELEKTQAAKSAEITNFMQNVLETLGERSMIYISFGTVVWTTQPEKVWTFLDVLMDQKIPFIMAQASPFCHLTAEVAQRVKASGTGLITSWAPQQAILEHPVTGWFVTHGGFNSITESIHAGIPMICWPFGGDQPLNAIHLTENLDVAYELFEVRTGESGLKPIYRTGKAPTGTLEAVREEAITVLGKAFGEDGVKKRANIQRLREASLKLWKEGGEAHVAAEQLLDWISA</sequence>
<dbReference type="RefSeq" id="XP_007397239.1">
    <property type="nucleotide sequence ID" value="XM_007397177.1"/>
</dbReference>
<dbReference type="Pfam" id="PF00201">
    <property type="entry name" value="UDPGT"/>
    <property type="match status" value="1"/>
</dbReference>
<evidence type="ECO:0000313" key="2">
    <source>
        <dbReference type="EMBL" id="EKM54549.1"/>
    </source>
</evidence>
<dbReference type="InterPro" id="IPR002213">
    <property type="entry name" value="UDP_glucos_trans"/>
</dbReference>
<dbReference type="Proteomes" id="UP000008370">
    <property type="component" value="Unassembled WGS sequence"/>
</dbReference>
<dbReference type="GeneID" id="18912953"/>
<proteinExistence type="predicted"/>
<evidence type="ECO:0000313" key="3">
    <source>
        <dbReference type="Proteomes" id="UP000008370"/>
    </source>
</evidence>
<dbReference type="Gene3D" id="3.40.50.2000">
    <property type="entry name" value="Glycogen Phosphorylase B"/>
    <property type="match status" value="2"/>
</dbReference>
<protein>
    <submittedName>
        <fullName evidence="2">Glycosyltransferase family 1 protein</fullName>
    </submittedName>
</protein>
<dbReference type="SUPFAM" id="SSF53756">
    <property type="entry name" value="UDP-Glycosyltransferase/glycogen phosphorylase"/>
    <property type="match status" value="1"/>
</dbReference>
<organism evidence="2 3">
    <name type="scientific">Phanerochaete carnosa (strain HHB-10118-sp)</name>
    <name type="common">White-rot fungus</name>
    <name type="synonym">Peniophora carnosa</name>
    <dbReference type="NCBI Taxonomy" id="650164"/>
    <lineage>
        <taxon>Eukaryota</taxon>
        <taxon>Fungi</taxon>
        <taxon>Dikarya</taxon>
        <taxon>Basidiomycota</taxon>
        <taxon>Agaricomycotina</taxon>
        <taxon>Agaricomycetes</taxon>
        <taxon>Polyporales</taxon>
        <taxon>Phanerochaetaceae</taxon>
        <taxon>Phanerochaete</taxon>
    </lineage>
</organism>
<dbReference type="EMBL" id="JH930473">
    <property type="protein sequence ID" value="EKM54549.1"/>
    <property type="molecule type" value="Genomic_DNA"/>
</dbReference>
<dbReference type="GO" id="GO:0008194">
    <property type="term" value="F:UDP-glycosyltransferase activity"/>
    <property type="evidence" value="ECO:0007669"/>
    <property type="project" value="InterPro"/>
</dbReference>
<dbReference type="PANTHER" id="PTHR48045">
    <property type="entry name" value="UDP-GLYCOSYLTRANSFERASE 72B1"/>
    <property type="match status" value="1"/>
</dbReference>
<reference evidence="2 3" key="1">
    <citation type="journal article" date="2012" name="BMC Genomics">
        <title>Comparative genomics of the white-rot fungi, Phanerochaete carnosa and P. chrysosporium, to elucidate the genetic basis of the distinct wood types they colonize.</title>
        <authorList>
            <person name="Suzuki H."/>
            <person name="MacDonald J."/>
            <person name="Syed K."/>
            <person name="Salamov A."/>
            <person name="Hori C."/>
            <person name="Aerts A."/>
            <person name="Henrissat B."/>
            <person name="Wiebenga A."/>
            <person name="vanKuyk P.A."/>
            <person name="Barry K."/>
            <person name="Lindquist E."/>
            <person name="LaButti K."/>
            <person name="Lapidus A."/>
            <person name="Lucas S."/>
            <person name="Coutinho P."/>
            <person name="Gong Y."/>
            <person name="Samejima M."/>
            <person name="Mahadevan R."/>
            <person name="Abou-Zaid M."/>
            <person name="de Vries R.P."/>
            <person name="Igarashi K."/>
            <person name="Yadav J.S."/>
            <person name="Grigoriev I.V."/>
            <person name="Master E.R."/>
        </authorList>
    </citation>
    <scope>NUCLEOTIDE SEQUENCE [LARGE SCALE GENOMIC DNA]</scope>
    <source>
        <strain evidence="2 3">HHB-10118-sp</strain>
    </source>
</reference>
<dbReference type="OrthoDB" id="5835829at2759"/>
<keyword evidence="3" id="KW-1185">Reference proteome</keyword>
<keyword evidence="1 2" id="KW-0808">Transferase</keyword>
<dbReference type="CDD" id="cd03784">
    <property type="entry name" value="GT1_Gtf-like"/>
    <property type="match status" value="1"/>
</dbReference>
<dbReference type="HOGENOM" id="CLU_001724_12_1_1"/>
<name>K5W6H0_PHACS</name>
<gene>
    <name evidence="2" type="ORF">PHACADRAFT_210347</name>
</gene>
<accession>K5W6H0</accession>
<dbReference type="InParanoid" id="K5W6H0"/>
<evidence type="ECO:0000256" key="1">
    <source>
        <dbReference type="ARBA" id="ARBA00022679"/>
    </source>
</evidence>
<dbReference type="KEGG" id="pco:PHACADRAFT_210347"/>